<dbReference type="EMBL" id="VNHS01000012">
    <property type="protein sequence ID" value="TYP70292.1"/>
    <property type="molecule type" value="Genomic_DNA"/>
</dbReference>
<dbReference type="InterPro" id="IPR050922">
    <property type="entry name" value="LytR/CpsA/Psr_CW_biosynth"/>
</dbReference>
<organism evidence="4 5">
    <name type="scientific">Paenibacillus methanolicus</name>
    <dbReference type="NCBI Taxonomy" id="582686"/>
    <lineage>
        <taxon>Bacteria</taxon>
        <taxon>Bacillati</taxon>
        <taxon>Bacillota</taxon>
        <taxon>Bacilli</taxon>
        <taxon>Bacillales</taxon>
        <taxon>Paenibacillaceae</taxon>
        <taxon>Paenibacillus</taxon>
    </lineage>
</organism>
<keyword evidence="2" id="KW-1133">Transmembrane helix</keyword>
<evidence type="ECO:0000259" key="3">
    <source>
        <dbReference type="Pfam" id="PF03816"/>
    </source>
</evidence>
<dbReference type="PROSITE" id="PS51257">
    <property type="entry name" value="PROKAR_LIPOPROTEIN"/>
    <property type="match status" value="1"/>
</dbReference>
<dbReference type="Pfam" id="PF03816">
    <property type="entry name" value="LytR_cpsA_psr"/>
    <property type="match status" value="1"/>
</dbReference>
<dbReference type="AlphaFoldDB" id="A0A5S5BVT2"/>
<dbReference type="Gene3D" id="3.40.630.190">
    <property type="entry name" value="LCP protein"/>
    <property type="match status" value="1"/>
</dbReference>
<dbReference type="RefSeq" id="WP_246183601.1">
    <property type="nucleotide sequence ID" value="NZ_VNHS01000012.1"/>
</dbReference>
<keyword evidence="2" id="KW-0812">Transmembrane</keyword>
<name>A0A5S5BVT2_9BACL</name>
<protein>
    <submittedName>
        <fullName evidence="4">LCP family protein required for cell wall assembly</fullName>
    </submittedName>
</protein>
<dbReference type="InterPro" id="IPR004474">
    <property type="entry name" value="LytR_CpsA_psr"/>
</dbReference>
<dbReference type="PANTHER" id="PTHR33392">
    <property type="entry name" value="POLYISOPRENYL-TEICHOIC ACID--PEPTIDOGLYCAN TEICHOIC ACID TRANSFERASE TAGU"/>
    <property type="match status" value="1"/>
</dbReference>
<accession>A0A5S5BVT2</accession>
<comment type="similarity">
    <text evidence="1">Belongs to the LytR/CpsA/Psr (LCP) family.</text>
</comment>
<reference evidence="4 5" key="1">
    <citation type="submission" date="2019-07" db="EMBL/GenBank/DDBJ databases">
        <title>Genomic Encyclopedia of Type Strains, Phase III (KMG-III): the genomes of soil and plant-associated and newly described type strains.</title>
        <authorList>
            <person name="Whitman W."/>
        </authorList>
    </citation>
    <scope>NUCLEOTIDE SEQUENCE [LARGE SCALE GENOMIC DNA]</scope>
    <source>
        <strain evidence="4 5">BL24</strain>
    </source>
</reference>
<evidence type="ECO:0000313" key="4">
    <source>
        <dbReference type="EMBL" id="TYP70292.1"/>
    </source>
</evidence>
<gene>
    <name evidence="4" type="ORF">BCM02_112273</name>
</gene>
<dbReference type="NCBIfam" id="TIGR00350">
    <property type="entry name" value="lytR_cpsA_psr"/>
    <property type="match status" value="1"/>
</dbReference>
<sequence length="315" mass="35608">MRTQWKKIIIGVASLVGVACAVFGFAAWHLYREAEQTAAKMYLDPDKPMYVSQDPQVMAKKAQNTSVSSEGPKPLTILLLGVDERNQDQGRTDTIMVASVNPARKSMLLFNIPRDTRTAIIGRNRTDKINHAYAYGGLSSSIQSVEHFLDYPIDYYIKVNMEAFVRTIDLVGGIEISNPFAFTYSGHTFDKGNIELNGREALLYSRMRFEDPRGDLGRNERQRAIIGQLLEKSGNIKILTQIEKLLEEAGNSVQTNLKFGDMRTLLTEYRSGIKNVQTTEIRGAGEKLDGIWYYRVEEAERKRLHDLLKNHQNGA</sequence>
<evidence type="ECO:0000256" key="1">
    <source>
        <dbReference type="ARBA" id="ARBA00006068"/>
    </source>
</evidence>
<comment type="caution">
    <text evidence="4">The sequence shown here is derived from an EMBL/GenBank/DDBJ whole genome shotgun (WGS) entry which is preliminary data.</text>
</comment>
<feature type="domain" description="Cell envelope-related transcriptional attenuator" evidence="3">
    <location>
        <begin position="91"/>
        <end position="233"/>
    </location>
</feature>
<dbReference type="Proteomes" id="UP000323257">
    <property type="component" value="Unassembled WGS sequence"/>
</dbReference>
<feature type="transmembrane region" description="Helical" evidence="2">
    <location>
        <begin position="12"/>
        <end position="31"/>
    </location>
</feature>
<keyword evidence="2" id="KW-0472">Membrane</keyword>
<evidence type="ECO:0000313" key="5">
    <source>
        <dbReference type="Proteomes" id="UP000323257"/>
    </source>
</evidence>
<proteinExistence type="inferred from homology"/>
<keyword evidence="5" id="KW-1185">Reference proteome</keyword>
<dbReference type="PANTHER" id="PTHR33392:SF6">
    <property type="entry name" value="POLYISOPRENYL-TEICHOIC ACID--PEPTIDOGLYCAN TEICHOIC ACID TRANSFERASE TAGU"/>
    <property type="match status" value="1"/>
</dbReference>
<evidence type="ECO:0000256" key="2">
    <source>
        <dbReference type="SAM" id="Phobius"/>
    </source>
</evidence>